<protein>
    <submittedName>
        <fullName evidence="1">Uncharacterized protein</fullName>
    </submittedName>
</protein>
<proteinExistence type="predicted"/>
<reference evidence="1" key="1">
    <citation type="submission" date="2023-10" db="EMBL/GenBank/DDBJ databases">
        <title>Genome assemblies of two species of porcelain crab, Petrolisthes cinctipes and Petrolisthes manimaculis (Anomura: Porcellanidae).</title>
        <authorList>
            <person name="Angst P."/>
        </authorList>
    </citation>
    <scope>NUCLEOTIDE SEQUENCE</scope>
    <source>
        <strain evidence="1">PB745_01</strain>
        <tissue evidence="1">Gill</tissue>
    </source>
</reference>
<dbReference type="EMBL" id="JAWQEG010007856">
    <property type="protein sequence ID" value="KAK3851531.1"/>
    <property type="molecule type" value="Genomic_DNA"/>
</dbReference>
<keyword evidence="2" id="KW-1185">Reference proteome</keyword>
<dbReference type="PRINTS" id="PR01217">
    <property type="entry name" value="PRICHEXTENSN"/>
</dbReference>
<evidence type="ECO:0000313" key="1">
    <source>
        <dbReference type="EMBL" id="KAK3851531.1"/>
    </source>
</evidence>
<accession>A0AAE1EJE8</accession>
<organism evidence="1 2">
    <name type="scientific">Petrolisthes cinctipes</name>
    <name type="common">Flat porcelain crab</name>
    <dbReference type="NCBI Taxonomy" id="88211"/>
    <lineage>
        <taxon>Eukaryota</taxon>
        <taxon>Metazoa</taxon>
        <taxon>Ecdysozoa</taxon>
        <taxon>Arthropoda</taxon>
        <taxon>Crustacea</taxon>
        <taxon>Multicrustacea</taxon>
        <taxon>Malacostraca</taxon>
        <taxon>Eumalacostraca</taxon>
        <taxon>Eucarida</taxon>
        <taxon>Decapoda</taxon>
        <taxon>Pleocyemata</taxon>
        <taxon>Anomura</taxon>
        <taxon>Galatheoidea</taxon>
        <taxon>Porcellanidae</taxon>
        <taxon>Petrolisthes</taxon>
    </lineage>
</organism>
<comment type="caution">
    <text evidence="1">The sequence shown here is derived from an EMBL/GenBank/DDBJ whole genome shotgun (WGS) entry which is preliminary data.</text>
</comment>
<name>A0AAE1EJE8_PETCI</name>
<dbReference type="Proteomes" id="UP001286313">
    <property type="component" value="Unassembled WGS sequence"/>
</dbReference>
<dbReference type="AlphaFoldDB" id="A0AAE1EJE8"/>
<sequence>MQAVVPQEVEECNEVCVLIDDFMRHATPTTLSHQTGPVPDGPVTIPHPCHSLLHYHHSQTTTTHLPLPCHSLLHYHHTHATPTHTTTTPMLLPSTLPPQPMPLPHYHHTPVTPSYTTTTPLPLPHNPPITPLPLHTTPPPHIPATPSYTITTPMPLPPTLPPHPATPFHTTTTLMPLPSTLLPPYHYHPHYIPATPTLPPPPHPSHPCHYYFPSPVPLYGSPPMLPVNPLYGSLSVFTALSNTV</sequence>
<evidence type="ECO:0000313" key="2">
    <source>
        <dbReference type="Proteomes" id="UP001286313"/>
    </source>
</evidence>
<gene>
    <name evidence="1" type="ORF">Pcinc_041828</name>
</gene>